<comment type="caution">
    <text evidence="4">The sequence shown here is derived from an EMBL/GenBank/DDBJ whole genome shotgun (WGS) entry which is preliminary data.</text>
</comment>
<dbReference type="InterPro" id="IPR012902">
    <property type="entry name" value="N_methyl_site"/>
</dbReference>
<gene>
    <name evidence="4" type="ORF">FHP05_11775</name>
</gene>
<dbReference type="PROSITE" id="PS00409">
    <property type="entry name" value="PROKAR_NTER_METHYL"/>
    <property type="match status" value="1"/>
</dbReference>
<evidence type="ECO:0000256" key="1">
    <source>
        <dbReference type="ARBA" id="ARBA00004241"/>
    </source>
</evidence>
<dbReference type="Pfam" id="PF07963">
    <property type="entry name" value="N_methyl"/>
    <property type="match status" value="1"/>
</dbReference>
<organism evidence="4 5">
    <name type="scientific">Cerasibacillus terrae</name>
    <dbReference type="NCBI Taxonomy" id="2498845"/>
    <lineage>
        <taxon>Bacteria</taxon>
        <taxon>Bacillati</taxon>
        <taxon>Bacillota</taxon>
        <taxon>Bacilli</taxon>
        <taxon>Bacillales</taxon>
        <taxon>Bacillaceae</taxon>
        <taxon>Cerasibacillus</taxon>
    </lineage>
</organism>
<proteinExistence type="predicted"/>
<protein>
    <recommendedName>
        <fullName evidence="6">Prepilin-type N-terminal cleavage/methylation domain-containing protein</fullName>
    </recommendedName>
</protein>
<feature type="transmembrane region" description="Helical" evidence="3">
    <location>
        <begin position="21"/>
        <end position="44"/>
    </location>
</feature>
<dbReference type="AlphaFoldDB" id="A0A5C8NL83"/>
<comment type="subcellular location">
    <subcellularLocation>
        <location evidence="1">Cell surface</location>
    </subcellularLocation>
</comment>
<accession>A0A5C8NL83</accession>
<dbReference type="EMBL" id="VDUW01000009">
    <property type="protein sequence ID" value="TXL62479.1"/>
    <property type="molecule type" value="Genomic_DNA"/>
</dbReference>
<keyword evidence="2" id="KW-0178">Competence</keyword>
<evidence type="ECO:0000313" key="4">
    <source>
        <dbReference type="EMBL" id="TXL62479.1"/>
    </source>
</evidence>
<sequence>MFLERRRSMKLEPFKQDEKGLTLVEVVASIVLLMILLTFFMNFLNQSAKMNQISKQTVDATHIAQTEMENILSESKNFQLDDRKKALRKYHKVGEEAGWEVWKRYTENESEWADFNITLKLTEEGSSPYLTKLIIEVENKQDENSYAMMQHVLTWKEISNE</sequence>
<keyword evidence="3" id="KW-0472">Membrane</keyword>
<keyword evidence="3" id="KW-0812">Transmembrane</keyword>
<evidence type="ECO:0008006" key="6">
    <source>
        <dbReference type="Google" id="ProtNLM"/>
    </source>
</evidence>
<dbReference type="OrthoDB" id="2456766at2"/>
<dbReference type="GO" id="GO:0009986">
    <property type="term" value="C:cell surface"/>
    <property type="evidence" value="ECO:0007669"/>
    <property type="project" value="UniProtKB-SubCell"/>
</dbReference>
<reference evidence="4 5" key="1">
    <citation type="submission" date="2019-06" db="EMBL/GenBank/DDBJ databases">
        <title>Cerasibacillus sp. nov., isolated from maize field.</title>
        <authorList>
            <person name="Lin S.-Y."/>
            <person name="Tsai C.-F."/>
            <person name="Young C.-C."/>
        </authorList>
    </citation>
    <scope>NUCLEOTIDE SEQUENCE [LARGE SCALE GENOMIC DNA]</scope>
    <source>
        <strain evidence="4 5">CC-CFT480</strain>
    </source>
</reference>
<keyword evidence="3" id="KW-1133">Transmembrane helix</keyword>
<dbReference type="Proteomes" id="UP000321574">
    <property type="component" value="Unassembled WGS sequence"/>
</dbReference>
<evidence type="ECO:0000256" key="2">
    <source>
        <dbReference type="ARBA" id="ARBA00023287"/>
    </source>
</evidence>
<dbReference type="GO" id="GO:0030420">
    <property type="term" value="P:establishment of competence for transformation"/>
    <property type="evidence" value="ECO:0007669"/>
    <property type="project" value="UniProtKB-KW"/>
</dbReference>
<keyword evidence="5" id="KW-1185">Reference proteome</keyword>
<evidence type="ECO:0000256" key="3">
    <source>
        <dbReference type="SAM" id="Phobius"/>
    </source>
</evidence>
<evidence type="ECO:0000313" key="5">
    <source>
        <dbReference type="Proteomes" id="UP000321574"/>
    </source>
</evidence>
<name>A0A5C8NL83_9BACI</name>